<sequence>MAMVTLGQLWGRRELALDIVVDPPGARSLEITIVHSSELPRVDEWLAGGEVLLTIGVSQDLSAATVADYVARLAGIGVRALGIGLGSELPLQTIPAALRDAARASGLALFGVPEPVPFVAVVDAFTRLREEESNRELTAASNAGRRFATALASRGPAALIAELGEVLHAAVSFVSPTGRGLSGPDAELPVRRQLIGESLRGSLAPRLLPTVDGFVEAVPVGDDAVRGWILSPAEASGSPRIRSLLLSTAAALLGLESWADPPRREAMRLFSEPLGAEEARREWVGLTGLAPVSRVGFAVYGDVRGESTGQLMADLSPGVVLTRAGSTLAVVHAGADLGEDDAPDLLDRVAEITGVPTLYRRTIPLSRVHHTWTVWRGRTDAGGSDLRRLLSAIDEAAANEFVDRVLGPMLASTEGRGLLETLRAVVAAGGARDAVAAALGVHRHTVRARIGRIERLLGRDLSRAETMQEVGIALELAGL</sequence>
<evidence type="ECO:0000259" key="1">
    <source>
        <dbReference type="Pfam" id="PF07905"/>
    </source>
</evidence>
<feature type="domain" description="PucR C-terminal helix-turn-helix" evidence="2">
    <location>
        <begin position="418"/>
        <end position="475"/>
    </location>
</feature>
<evidence type="ECO:0000313" key="3">
    <source>
        <dbReference type="EMBL" id="RBP74469.1"/>
    </source>
</evidence>
<keyword evidence="4" id="KW-1185">Reference proteome</keyword>
<evidence type="ECO:0000259" key="2">
    <source>
        <dbReference type="Pfam" id="PF13556"/>
    </source>
</evidence>
<feature type="domain" description="Purine catabolism PurC-like" evidence="1">
    <location>
        <begin position="30"/>
        <end position="126"/>
    </location>
</feature>
<proteinExistence type="predicted"/>
<gene>
    <name evidence="3" type="ORF">DFO65_101188</name>
</gene>
<dbReference type="PANTHER" id="PTHR33744:SF1">
    <property type="entry name" value="DNA-BINDING TRANSCRIPTIONAL ACTIVATOR ADER"/>
    <property type="match status" value="1"/>
</dbReference>
<evidence type="ECO:0000313" key="4">
    <source>
        <dbReference type="Proteomes" id="UP000253509"/>
    </source>
</evidence>
<dbReference type="AlphaFoldDB" id="A0A366INP7"/>
<dbReference type="InterPro" id="IPR025736">
    <property type="entry name" value="PucR_C-HTH_dom"/>
</dbReference>
<dbReference type="Gene3D" id="1.10.10.2840">
    <property type="entry name" value="PucR C-terminal helix-turn-helix domain"/>
    <property type="match status" value="1"/>
</dbReference>
<comment type="caution">
    <text evidence="3">The sequence shown here is derived from an EMBL/GenBank/DDBJ whole genome shotgun (WGS) entry which is preliminary data.</text>
</comment>
<dbReference type="InterPro" id="IPR012914">
    <property type="entry name" value="PucR_dom"/>
</dbReference>
<dbReference type="PANTHER" id="PTHR33744">
    <property type="entry name" value="CARBOHYDRATE DIACID REGULATOR"/>
    <property type="match status" value="1"/>
</dbReference>
<dbReference type="InterPro" id="IPR042070">
    <property type="entry name" value="PucR_C-HTH_sf"/>
</dbReference>
<name>A0A366INP7_9MICO</name>
<dbReference type="Proteomes" id="UP000253509">
    <property type="component" value="Unassembled WGS sequence"/>
</dbReference>
<reference evidence="3 4" key="1">
    <citation type="submission" date="2018-06" db="EMBL/GenBank/DDBJ databases">
        <title>Freshwater and sediment microbial communities from various areas in North America, analyzing microbe dynamics in response to fracking.</title>
        <authorList>
            <person name="Lamendella R."/>
        </authorList>
    </citation>
    <scope>NUCLEOTIDE SEQUENCE [LARGE SCALE GENOMIC DNA]</scope>
    <source>
        <strain evidence="3 4">3b_TX</strain>
    </source>
</reference>
<dbReference type="InterPro" id="IPR051448">
    <property type="entry name" value="CdaR-like_regulators"/>
</dbReference>
<dbReference type="EMBL" id="QNSB01000001">
    <property type="protein sequence ID" value="RBP74469.1"/>
    <property type="molecule type" value="Genomic_DNA"/>
</dbReference>
<dbReference type="Pfam" id="PF13556">
    <property type="entry name" value="HTH_30"/>
    <property type="match status" value="1"/>
</dbReference>
<organism evidence="3 4">
    <name type="scientific">Brevibacterium celere</name>
    <dbReference type="NCBI Taxonomy" id="225845"/>
    <lineage>
        <taxon>Bacteria</taxon>
        <taxon>Bacillati</taxon>
        <taxon>Actinomycetota</taxon>
        <taxon>Actinomycetes</taxon>
        <taxon>Micrococcales</taxon>
        <taxon>Brevibacteriaceae</taxon>
        <taxon>Brevibacterium</taxon>
    </lineage>
</organism>
<accession>A0A366INP7</accession>
<dbReference type="Pfam" id="PF07905">
    <property type="entry name" value="PucR"/>
    <property type="match status" value="1"/>
</dbReference>
<protein>
    <submittedName>
        <fullName evidence="3">Purine catabolism regulator</fullName>
    </submittedName>
</protein>